<dbReference type="AlphaFoldDB" id="A0A1E4RCM5"/>
<dbReference type="GeneID" id="30996361"/>
<organism evidence="1 2">
    <name type="scientific">Hyphopichia burtonii NRRL Y-1933</name>
    <dbReference type="NCBI Taxonomy" id="984485"/>
    <lineage>
        <taxon>Eukaryota</taxon>
        <taxon>Fungi</taxon>
        <taxon>Dikarya</taxon>
        <taxon>Ascomycota</taxon>
        <taxon>Saccharomycotina</taxon>
        <taxon>Pichiomycetes</taxon>
        <taxon>Debaryomycetaceae</taxon>
        <taxon>Hyphopichia</taxon>
    </lineage>
</organism>
<name>A0A1E4RCM5_9ASCO</name>
<proteinExistence type="predicted"/>
<protein>
    <submittedName>
        <fullName evidence="1">Uncharacterized protein</fullName>
    </submittedName>
</protein>
<reference evidence="2" key="1">
    <citation type="submission" date="2016-05" db="EMBL/GenBank/DDBJ databases">
        <title>Comparative genomics of biotechnologically important yeasts.</title>
        <authorList>
            <consortium name="DOE Joint Genome Institute"/>
            <person name="Riley R."/>
            <person name="Haridas S."/>
            <person name="Wolfe K.H."/>
            <person name="Lopes M.R."/>
            <person name="Hittinger C.T."/>
            <person name="Goker M."/>
            <person name="Salamov A."/>
            <person name="Wisecaver J."/>
            <person name="Long T.M."/>
            <person name="Aerts A.L."/>
            <person name="Barry K."/>
            <person name="Choi C."/>
            <person name="Clum A."/>
            <person name="Coughlan A.Y."/>
            <person name="Deshpande S."/>
            <person name="Douglass A.P."/>
            <person name="Hanson S.J."/>
            <person name="Klenk H.-P."/>
            <person name="Labutti K."/>
            <person name="Lapidus A."/>
            <person name="Lindquist E."/>
            <person name="Lipzen A."/>
            <person name="Meier-Kolthoff J.P."/>
            <person name="Ohm R.A."/>
            <person name="Otillar R.P."/>
            <person name="Pangilinan J."/>
            <person name="Peng Y."/>
            <person name="Rokas A."/>
            <person name="Rosa C.A."/>
            <person name="Scheuner C."/>
            <person name="Sibirny A.A."/>
            <person name="Slot J.C."/>
            <person name="Stielow J.B."/>
            <person name="Sun H."/>
            <person name="Kurtzman C.P."/>
            <person name="Blackwell M."/>
            <person name="Grigoriev I.V."/>
            <person name="Jeffries T.W."/>
        </authorList>
    </citation>
    <scope>NUCLEOTIDE SEQUENCE [LARGE SCALE GENOMIC DNA]</scope>
    <source>
        <strain evidence="2">NRRL Y-1933</strain>
    </source>
</reference>
<dbReference type="RefSeq" id="XP_020074086.1">
    <property type="nucleotide sequence ID" value="XM_020221812.1"/>
</dbReference>
<keyword evidence="2" id="KW-1185">Reference proteome</keyword>
<gene>
    <name evidence="1" type="ORF">HYPBUDRAFT_153936</name>
</gene>
<sequence length="56" mass="6429">MGIIHIQHTITSIIHIQHTITGIIHIQHTITGIINDTRITSKNIYIYNCETDDLHI</sequence>
<accession>A0A1E4RCM5</accession>
<dbReference type="Proteomes" id="UP000095085">
    <property type="component" value="Unassembled WGS sequence"/>
</dbReference>
<evidence type="ECO:0000313" key="2">
    <source>
        <dbReference type="Proteomes" id="UP000095085"/>
    </source>
</evidence>
<dbReference type="EMBL" id="KV454545">
    <property type="protein sequence ID" value="ODV65019.1"/>
    <property type="molecule type" value="Genomic_DNA"/>
</dbReference>
<evidence type="ECO:0000313" key="1">
    <source>
        <dbReference type="EMBL" id="ODV65019.1"/>
    </source>
</evidence>